<protein>
    <submittedName>
        <fullName evidence="2">Uncharacterized protein</fullName>
    </submittedName>
</protein>
<reference evidence="2 3" key="1">
    <citation type="submission" date="2024-04" db="EMBL/GenBank/DDBJ databases">
        <title>Phyllosticta paracitricarpa is synonymous to the EU quarantine fungus P. citricarpa based on phylogenomic analyses.</title>
        <authorList>
            <consortium name="Lawrence Berkeley National Laboratory"/>
            <person name="Van ingen-buijs V.A."/>
            <person name="Van westerhoven A.C."/>
            <person name="Haridas S."/>
            <person name="Skiadas P."/>
            <person name="Martin F."/>
            <person name="Groenewald J.Z."/>
            <person name="Crous P.W."/>
            <person name="Seidl M.F."/>
        </authorList>
    </citation>
    <scope>NUCLEOTIDE SEQUENCE [LARGE SCALE GENOMIC DNA]</scope>
    <source>
        <strain evidence="2 3">CPC 17464</strain>
    </source>
</reference>
<sequence>MSATASRFSRPLNNLEPHNTILRDTRATDQVDNSPPRFLPQCLKAWPVLTAGLQSRIPRHQLVIFSSPKSRPTWAIWDPARPNNCGSSREWLASGSVGPTPIPDLVRPPSCDTTATAARPNISCKHHLAASNLRKPLAQRLQSRNSYVVVVAWHGAKPNSRLTRDKLAASTCSRQPGLRTCVVETRDPVLSTLWAWRRLCYRPSKPSPWSLKGPHVETNCLARLLLTTAICRGHRHNFPCRPWLDDGLGLLLDLIEMASSSSLFHRRAPPRTTHPTLTDL</sequence>
<feature type="region of interest" description="Disordered" evidence="1">
    <location>
        <begin position="1"/>
        <end position="20"/>
    </location>
</feature>
<name>A0ABR1LCB1_9PEZI</name>
<accession>A0ABR1LCB1</accession>
<proteinExistence type="predicted"/>
<dbReference type="GeneID" id="92026689"/>
<dbReference type="RefSeq" id="XP_066651319.1">
    <property type="nucleotide sequence ID" value="XM_066793783.1"/>
</dbReference>
<dbReference type="Proteomes" id="UP001360953">
    <property type="component" value="Unassembled WGS sequence"/>
</dbReference>
<gene>
    <name evidence="2" type="ORF">J3D65DRAFT_116814</name>
</gene>
<dbReference type="EMBL" id="JBBPEH010000012">
    <property type="protein sequence ID" value="KAK7531495.1"/>
    <property type="molecule type" value="Genomic_DNA"/>
</dbReference>
<comment type="caution">
    <text evidence="2">The sequence shown here is derived from an EMBL/GenBank/DDBJ whole genome shotgun (WGS) entry which is preliminary data.</text>
</comment>
<evidence type="ECO:0000256" key="1">
    <source>
        <dbReference type="SAM" id="MobiDB-lite"/>
    </source>
</evidence>
<evidence type="ECO:0000313" key="2">
    <source>
        <dbReference type="EMBL" id="KAK7531495.1"/>
    </source>
</evidence>
<evidence type="ECO:0000313" key="3">
    <source>
        <dbReference type="Proteomes" id="UP001360953"/>
    </source>
</evidence>
<organism evidence="2 3">
    <name type="scientific">Phyllosticta citribraziliensis</name>
    <dbReference type="NCBI Taxonomy" id="989973"/>
    <lineage>
        <taxon>Eukaryota</taxon>
        <taxon>Fungi</taxon>
        <taxon>Dikarya</taxon>
        <taxon>Ascomycota</taxon>
        <taxon>Pezizomycotina</taxon>
        <taxon>Dothideomycetes</taxon>
        <taxon>Dothideomycetes incertae sedis</taxon>
        <taxon>Botryosphaeriales</taxon>
        <taxon>Phyllostictaceae</taxon>
        <taxon>Phyllosticta</taxon>
    </lineage>
</organism>
<keyword evidence="3" id="KW-1185">Reference proteome</keyword>